<dbReference type="STRING" id="2880.D7FQB6"/>
<evidence type="ECO:0000256" key="6">
    <source>
        <dbReference type="ARBA" id="ARBA00022884"/>
    </source>
</evidence>
<dbReference type="FunFam" id="2.40.50.1000:FF:000008">
    <property type="entry name" value="40S ribosomal protein S11"/>
    <property type="match status" value="1"/>
</dbReference>
<dbReference type="InterPro" id="IPR019979">
    <property type="entry name" value="Ribosomal_uS17_CS"/>
</dbReference>
<keyword evidence="6" id="KW-0694">RNA-binding</keyword>
<keyword evidence="7" id="KW-0164">Citrullination</keyword>
<feature type="domain" description="Small ribosomal subunit protein uS17 N-terminal" evidence="16">
    <location>
        <begin position="33"/>
        <end position="101"/>
    </location>
</feature>
<dbReference type="OMA" id="DYEKCPF"/>
<evidence type="ECO:0000256" key="2">
    <source>
        <dbReference type="ARBA" id="ARBA00010254"/>
    </source>
</evidence>
<dbReference type="Proteomes" id="UP000002630">
    <property type="component" value="Linkage Group LG02"/>
</dbReference>
<dbReference type="Pfam" id="PF16205">
    <property type="entry name" value="Ribosomal_S17_N"/>
    <property type="match status" value="1"/>
</dbReference>
<evidence type="ECO:0000313" key="18">
    <source>
        <dbReference type="Proteomes" id="UP000002630"/>
    </source>
</evidence>
<dbReference type="SUPFAM" id="SSF50249">
    <property type="entry name" value="Nucleic acid-binding proteins"/>
    <property type="match status" value="1"/>
</dbReference>
<dbReference type="GO" id="GO:0022627">
    <property type="term" value="C:cytosolic small ribosomal subunit"/>
    <property type="evidence" value="ECO:0007669"/>
    <property type="project" value="TreeGrafter"/>
</dbReference>
<dbReference type="PROSITE" id="PS00056">
    <property type="entry name" value="RIBOSOMAL_S17"/>
    <property type="match status" value="1"/>
</dbReference>
<dbReference type="InterPro" id="IPR032440">
    <property type="entry name" value="Ribosomal_uS17_N"/>
</dbReference>
<protein>
    <recommendedName>
        <fullName evidence="13">Small ribosomal subunit protein uS17</fullName>
    </recommendedName>
    <alternativeName>
        <fullName evidence="14">40S ribosomal protein S11</fullName>
    </alternativeName>
</protein>
<keyword evidence="11 15" id="KW-0687">Ribonucleoprotein</keyword>
<keyword evidence="18" id="KW-1185">Reference proteome</keyword>
<dbReference type="EMBL" id="FN649727">
    <property type="protein sequence ID" value="CBJ48448.1"/>
    <property type="molecule type" value="Genomic_DNA"/>
</dbReference>
<dbReference type="GO" id="GO:0003735">
    <property type="term" value="F:structural constituent of ribosome"/>
    <property type="evidence" value="ECO:0007669"/>
    <property type="project" value="InterPro"/>
</dbReference>
<keyword evidence="10" id="KW-0564">Palmitate</keyword>
<evidence type="ECO:0000256" key="7">
    <source>
        <dbReference type="ARBA" id="ARBA00022934"/>
    </source>
</evidence>
<keyword evidence="5" id="KW-0597">Phosphoprotein</keyword>
<evidence type="ECO:0000256" key="10">
    <source>
        <dbReference type="ARBA" id="ARBA00023139"/>
    </source>
</evidence>
<dbReference type="GO" id="GO:0003723">
    <property type="term" value="F:RNA binding"/>
    <property type="evidence" value="ECO:0007669"/>
    <property type="project" value="UniProtKB-KW"/>
</dbReference>
<evidence type="ECO:0000259" key="16">
    <source>
        <dbReference type="Pfam" id="PF16205"/>
    </source>
</evidence>
<organism evidence="17 18">
    <name type="scientific">Ectocarpus siliculosus</name>
    <name type="common">Brown alga</name>
    <name type="synonym">Conferva siliculosa</name>
    <dbReference type="NCBI Taxonomy" id="2880"/>
    <lineage>
        <taxon>Eukaryota</taxon>
        <taxon>Sar</taxon>
        <taxon>Stramenopiles</taxon>
        <taxon>Ochrophyta</taxon>
        <taxon>PX clade</taxon>
        <taxon>Phaeophyceae</taxon>
        <taxon>Ectocarpales</taxon>
        <taxon>Ectocarpaceae</taxon>
        <taxon>Ectocarpus</taxon>
    </lineage>
</organism>
<accession>D7FQB6</accession>
<sequence>MLLLDGRDPWCVGSLALTGHRFLVPPDYREAEQHEKAYQKQDAIFVGAKRVLGKKVAKSKGMRFVKNVGLGFKTPKTAREGTYVDKKCPFTGDVSIRGRILKGLVISAGKMTNTIVIRRDYLHFVSKYRRFEKRHKNMTVHCAPCWQNVKEGDIVTIGQCRPLSKTVRFNVLEHEPCINTAVSVRKQFRMF</sequence>
<evidence type="ECO:0000256" key="13">
    <source>
        <dbReference type="ARBA" id="ARBA00035164"/>
    </source>
</evidence>
<comment type="subcellular location">
    <subcellularLocation>
        <location evidence="1">Cytoplasm</location>
    </subcellularLocation>
</comment>
<dbReference type="EMBL" id="FN648375">
    <property type="protein sequence ID" value="CBJ48448.1"/>
    <property type="molecule type" value="Genomic_DNA"/>
</dbReference>
<dbReference type="InParanoid" id="D7FQB6"/>
<comment type="similarity">
    <text evidence="2 15">Belongs to the universal ribosomal protein uS17 family.</text>
</comment>
<evidence type="ECO:0000256" key="15">
    <source>
        <dbReference type="RuleBase" id="RU003872"/>
    </source>
</evidence>
<keyword evidence="4" id="KW-0963">Cytoplasm</keyword>
<dbReference type="Pfam" id="PF00366">
    <property type="entry name" value="Ribosomal_S17"/>
    <property type="match status" value="1"/>
</dbReference>
<evidence type="ECO:0000256" key="4">
    <source>
        <dbReference type="ARBA" id="ARBA00022490"/>
    </source>
</evidence>
<evidence type="ECO:0000256" key="3">
    <source>
        <dbReference type="ARBA" id="ARBA00022481"/>
    </source>
</evidence>
<gene>
    <name evidence="17" type="ORF">Esi_0002_0268</name>
</gene>
<name>D7FQB6_ECTSI</name>
<keyword evidence="9" id="KW-0007">Acetylation</keyword>
<dbReference type="PANTHER" id="PTHR10744">
    <property type="entry name" value="40S RIBOSOMAL PROTEIN S11 FAMILY MEMBER"/>
    <property type="match status" value="1"/>
</dbReference>
<evidence type="ECO:0000256" key="8">
    <source>
        <dbReference type="ARBA" id="ARBA00022980"/>
    </source>
</evidence>
<dbReference type="OrthoDB" id="10254436at2759"/>
<dbReference type="Gene3D" id="2.40.50.1000">
    <property type="match status" value="1"/>
</dbReference>
<dbReference type="PANTHER" id="PTHR10744:SF9">
    <property type="entry name" value="40S RIBOSOMAL PROTEIN S11-RELATED"/>
    <property type="match status" value="1"/>
</dbReference>
<dbReference type="InterPro" id="IPR012340">
    <property type="entry name" value="NA-bd_OB-fold"/>
</dbReference>
<keyword evidence="3" id="KW-0488">Methylation</keyword>
<dbReference type="eggNOG" id="KOG1728">
    <property type="taxonomic scope" value="Eukaryota"/>
</dbReference>
<keyword evidence="12" id="KW-0449">Lipoprotein</keyword>
<proteinExistence type="inferred from homology"/>
<evidence type="ECO:0000256" key="14">
    <source>
        <dbReference type="ARBA" id="ARBA00035471"/>
    </source>
</evidence>
<evidence type="ECO:0000256" key="1">
    <source>
        <dbReference type="ARBA" id="ARBA00004496"/>
    </source>
</evidence>
<evidence type="ECO:0000256" key="9">
    <source>
        <dbReference type="ARBA" id="ARBA00022990"/>
    </source>
</evidence>
<dbReference type="InterPro" id="IPR000266">
    <property type="entry name" value="Ribosomal_uS17"/>
</dbReference>
<evidence type="ECO:0000313" key="17">
    <source>
        <dbReference type="EMBL" id="CBJ48448.1"/>
    </source>
</evidence>
<dbReference type="PRINTS" id="PR00973">
    <property type="entry name" value="RIBOSOMALS17"/>
</dbReference>
<evidence type="ECO:0000256" key="5">
    <source>
        <dbReference type="ARBA" id="ARBA00022553"/>
    </source>
</evidence>
<dbReference type="CDD" id="cd00364">
    <property type="entry name" value="Ribosomal_uS17"/>
    <property type="match status" value="1"/>
</dbReference>
<dbReference type="FunCoup" id="D7FQB6">
    <property type="interactions" value="359"/>
</dbReference>
<evidence type="ECO:0000256" key="12">
    <source>
        <dbReference type="ARBA" id="ARBA00023288"/>
    </source>
</evidence>
<keyword evidence="8 15" id="KW-0689">Ribosomal protein</keyword>
<dbReference type="GO" id="GO:0006412">
    <property type="term" value="P:translation"/>
    <property type="evidence" value="ECO:0007669"/>
    <property type="project" value="InterPro"/>
</dbReference>
<reference evidence="17 18" key="1">
    <citation type="journal article" date="2010" name="Nature">
        <title>The Ectocarpus genome and the independent evolution of multicellularity in brown algae.</title>
        <authorList>
            <person name="Cock J.M."/>
            <person name="Sterck L."/>
            <person name="Rouze P."/>
            <person name="Scornet D."/>
            <person name="Allen A.E."/>
            <person name="Amoutzias G."/>
            <person name="Anthouard V."/>
            <person name="Artiguenave F."/>
            <person name="Aury J.M."/>
            <person name="Badger J.H."/>
            <person name="Beszteri B."/>
            <person name="Billiau K."/>
            <person name="Bonnet E."/>
            <person name="Bothwell J.H."/>
            <person name="Bowler C."/>
            <person name="Boyen C."/>
            <person name="Brownlee C."/>
            <person name="Carrano C.J."/>
            <person name="Charrier B."/>
            <person name="Cho G.Y."/>
            <person name="Coelho S.M."/>
            <person name="Collen J."/>
            <person name="Corre E."/>
            <person name="Da Silva C."/>
            <person name="Delage L."/>
            <person name="Delaroque N."/>
            <person name="Dittami S.M."/>
            <person name="Doulbeau S."/>
            <person name="Elias M."/>
            <person name="Farnham G."/>
            <person name="Gachon C.M."/>
            <person name="Gschloessl B."/>
            <person name="Heesch S."/>
            <person name="Jabbari K."/>
            <person name="Jubin C."/>
            <person name="Kawai H."/>
            <person name="Kimura K."/>
            <person name="Kloareg B."/>
            <person name="Kupper F.C."/>
            <person name="Lang D."/>
            <person name="Le Bail A."/>
            <person name="Leblanc C."/>
            <person name="Lerouge P."/>
            <person name="Lohr M."/>
            <person name="Lopez P.J."/>
            <person name="Martens C."/>
            <person name="Maumus F."/>
            <person name="Michel G."/>
            <person name="Miranda-Saavedra D."/>
            <person name="Morales J."/>
            <person name="Moreau H."/>
            <person name="Motomura T."/>
            <person name="Nagasato C."/>
            <person name="Napoli C.A."/>
            <person name="Nelson D.R."/>
            <person name="Nyvall-Collen P."/>
            <person name="Peters A.F."/>
            <person name="Pommier C."/>
            <person name="Potin P."/>
            <person name="Poulain J."/>
            <person name="Quesneville H."/>
            <person name="Read B."/>
            <person name="Rensing S.A."/>
            <person name="Ritter A."/>
            <person name="Rousvoal S."/>
            <person name="Samanta M."/>
            <person name="Samson G."/>
            <person name="Schroeder D.C."/>
            <person name="Segurens B."/>
            <person name="Strittmatter M."/>
            <person name="Tonon T."/>
            <person name="Tregear J.W."/>
            <person name="Valentin K."/>
            <person name="von Dassow P."/>
            <person name="Yamagishi T."/>
            <person name="Van de Peer Y."/>
            <person name="Wincker P."/>
        </authorList>
    </citation>
    <scope>NUCLEOTIDE SEQUENCE [LARGE SCALE GENOMIC DNA]</scope>
    <source>
        <strain evidence="18">Ec32 / CCAP1310/4</strain>
    </source>
</reference>
<dbReference type="AlphaFoldDB" id="D7FQB6"/>
<evidence type="ECO:0000256" key="11">
    <source>
        <dbReference type="ARBA" id="ARBA00023274"/>
    </source>
</evidence>